<dbReference type="AlphaFoldDB" id="A0A1H4GSA7"/>
<dbReference type="InterPro" id="IPR012337">
    <property type="entry name" value="RNaseH-like_sf"/>
</dbReference>
<dbReference type="GO" id="GO:0003676">
    <property type="term" value="F:nucleic acid binding"/>
    <property type="evidence" value="ECO:0007669"/>
    <property type="project" value="InterPro"/>
</dbReference>
<reference evidence="3" key="1">
    <citation type="submission" date="2016-10" db="EMBL/GenBank/DDBJ databases">
        <authorList>
            <person name="de Groot N.N."/>
        </authorList>
    </citation>
    <scope>NUCLEOTIDE SEQUENCE [LARGE SCALE GENOMIC DNA]</scope>
    <source>
        <strain evidence="3">DSM 23920</strain>
    </source>
</reference>
<sequence>MSRKGNCWDNAVAESFFKTLKSEQIYGNKLITKGQMKAELFEYIEIWYNRERRHSTLGNLTIEQFNNKEQKIKKAA</sequence>
<evidence type="ECO:0000259" key="1">
    <source>
        <dbReference type="Pfam" id="PF13333"/>
    </source>
</evidence>
<dbReference type="GO" id="GO:0015074">
    <property type="term" value="P:DNA integration"/>
    <property type="evidence" value="ECO:0007669"/>
    <property type="project" value="InterPro"/>
</dbReference>
<reference evidence="4" key="2">
    <citation type="submission" date="2016-10" db="EMBL/GenBank/DDBJ databases">
        <authorList>
            <person name="Varghese N."/>
            <person name="Submissions S."/>
        </authorList>
    </citation>
    <scope>NUCLEOTIDE SEQUENCE [LARGE SCALE GENOMIC DNA]</scope>
    <source>
        <strain evidence="4">DSM 23920</strain>
    </source>
</reference>
<feature type="domain" description="Integrase catalytic" evidence="1">
    <location>
        <begin position="14"/>
        <end position="68"/>
    </location>
</feature>
<dbReference type="PANTHER" id="PTHR46889">
    <property type="entry name" value="TRANSPOSASE INSF FOR INSERTION SEQUENCE IS3B-RELATED"/>
    <property type="match status" value="1"/>
</dbReference>
<dbReference type="Gene3D" id="3.30.420.10">
    <property type="entry name" value="Ribonuclease H-like superfamily/Ribonuclease H"/>
    <property type="match status" value="1"/>
</dbReference>
<evidence type="ECO:0000313" key="3">
    <source>
        <dbReference type="EMBL" id="SEB12221.1"/>
    </source>
</evidence>
<gene>
    <name evidence="2" type="ORF">SAMN05660909_03675</name>
    <name evidence="3" type="ORF">SAMN05660909_05653</name>
</gene>
<dbReference type="STRING" id="408074.SAMN05660909_03675"/>
<evidence type="ECO:0000313" key="2">
    <source>
        <dbReference type="EMBL" id="SEA83644.1"/>
    </source>
</evidence>
<proteinExistence type="predicted"/>
<dbReference type="EMBL" id="FNRL01000055">
    <property type="protein sequence ID" value="SEB12221.1"/>
    <property type="molecule type" value="Genomic_DNA"/>
</dbReference>
<evidence type="ECO:0000313" key="4">
    <source>
        <dbReference type="Proteomes" id="UP000199656"/>
    </source>
</evidence>
<organism evidence="3 4">
    <name type="scientific">Chitinophaga terrae</name>
    <name type="common">ex Kim and Jung 2007</name>
    <dbReference type="NCBI Taxonomy" id="408074"/>
    <lineage>
        <taxon>Bacteria</taxon>
        <taxon>Pseudomonadati</taxon>
        <taxon>Bacteroidota</taxon>
        <taxon>Chitinophagia</taxon>
        <taxon>Chitinophagales</taxon>
        <taxon>Chitinophagaceae</taxon>
        <taxon>Chitinophaga</taxon>
    </lineage>
</organism>
<dbReference type="InterPro" id="IPR050900">
    <property type="entry name" value="Transposase_IS3/IS150/IS904"/>
</dbReference>
<dbReference type="Proteomes" id="UP000199656">
    <property type="component" value="Unassembled WGS sequence"/>
</dbReference>
<dbReference type="SUPFAM" id="SSF53098">
    <property type="entry name" value="Ribonuclease H-like"/>
    <property type="match status" value="1"/>
</dbReference>
<name>A0A1H4GSA7_9BACT</name>
<dbReference type="Pfam" id="PF13333">
    <property type="entry name" value="rve_2"/>
    <property type="match status" value="1"/>
</dbReference>
<dbReference type="EMBL" id="FNRL01000018">
    <property type="protein sequence ID" value="SEA83644.1"/>
    <property type="molecule type" value="Genomic_DNA"/>
</dbReference>
<dbReference type="PANTHER" id="PTHR46889:SF4">
    <property type="entry name" value="TRANSPOSASE INSO FOR INSERTION SEQUENCE ELEMENT IS911B-RELATED"/>
    <property type="match status" value="1"/>
</dbReference>
<keyword evidence="4" id="KW-1185">Reference proteome</keyword>
<dbReference type="InterPro" id="IPR001584">
    <property type="entry name" value="Integrase_cat-core"/>
</dbReference>
<protein>
    <submittedName>
        <fullName evidence="3">Integrase core domain-containing protein</fullName>
    </submittedName>
</protein>
<accession>A0A1H4GSA7</accession>
<dbReference type="InterPro" id="IPR036397">
    <property type="entry name" value="RNaseH_sf"/>
</dbReference>